<dbReference type="RefSeq" id="WP_235310811.1">
    <property type="nucleotide sequence ID" value="NZ_JAKGAS010000002.1"/>
</dbReference>
<dbReference type="InterPro" id="IPR050469">
    <property type="entry name" value="Diguanylate_Cyclase"/>
</dbReference>
<dbReference type="InterPro" id="IPR043128">
    <property type="entry name" value="Rev_trsase/Diguanyl_cyclase"/>
</dbReference>
<dbReference type="SUPFAM" id="SSF52172">
    <property type="entry name" value="CheY-like"/>
    <property type="match status" value="1"/>
</dbReference>
<dbReference type="InterPro" id="IPR029787">
    <property type="entry name" value="Nucleotide_cyclase"/>
</dbReference>
<dbReference type="Pfam" id="PF00072">
    <property type="entry name" value="Response_reg"/>
    <property type="match status" value="1"/>
</dbReference>
<evidence type="ECO:0000259" key="5">
    <source>
        <dbReference type="PROSITE" id="PS50887"/>
    </source>
</evidence>
<feature type="domain" description="Response regulatory" evidence="4">
    <location>
        <begin position="9"/>
        <end position="124"/>
    </location>
</feature>
<comment type="caution">
    <text evidence="3">Lacks conserved residue(s) required for the propagation of feature annotation.</text>
</comment>
<evidence type="ECO:0000256" key="1">
    <source>
        <dbReference type="ARBA" id="ARBA00012528"/>
    </source>
</evidence>
<dbReference type="Pfam" id="PF00990">
    <property type="entry name" value="GGDEF"/>
    <property type="match status" value="1"/>
</dbReference>
<gene>
    <name evidence="6" type="ORF">L0668_04120</name>
</gene>
<dbReference type="InterPro" id="IPR011006">
    <property type="entry name" value="CheY-like_superfamily"/>
</dbReference>
<keyword evidence="7" id="KW-1185">Reference proteome</keyword>
<reference evidence="6 7" key="1">
    <citation type="submission" date="2022-01" db="EMBL/GenBank/DDBJ databases">
        <title>Paraglaciecola sp. G1-23.</title>
        <authorList>
            <person name="Jin M.S."/>
            <person name="Han D.M."/>
            <person name="Kim H.M."/>
            <person name="Jeon C.O."/>
        </authorList>
    </citation>
    <scope>NUCLEOTIDE SEQUENCE [LARGE SCALE GENOMIC DNA]</scope>
    <source>
        <strain evidence="6 7">G1-23</strain>
    </source>
</reference>
<evidence type="ECO:0000313" key="7">
    <source>
        <dbReference type="Proteomes" id="UP001521137"/>
    </source>
</evidence>
<evidence type="ECO:0000259" key="4">
    <source>
        <dbReference type="PROSITE" id="PS50110"/>
    </source>
</evidence>
<comment type="caution">
    <text evidence="6">The sequence shown here is derived from an EMBL/GenBank/DDBJ whole genome shotgun (WGS) entry which is preliminary data.</text>
</comment>
<dbReference type="NCBIfam" id="TIGR00254">
    <property type="entry name" value="GGDEF"/>
    <property type="match status" value="1"/>
</dbReference>
<keyword evidence="6" id="KW-0808">Transferase</keyword>
<dbReference type="SUPFAM" id="SSF55073">
    <property type="entry name" value="Nucleotide cyclase"/>
    <property type="match status" value="1"/>
</dbReference>
<dbReference type="InterPro" id="IPR000160">
    <property type="entry name" value="GGDEF_dom"/>
</dbReference>
<dbReference type="EMBL" id="JAKGAS010000002">
    <property type="protein sequence ID" value="MCF2947281.1"/>
    <property type="molecule type" value="Genomic_DNA"/>
</dbReference>
<dbReference type="SMART" id="SM00448">
    <property type="entry name" value="REC"/>
    <property type="match status" value="1"/>
</dbReference>
<name>A0ABS9D2Y6_9ALTE</name>
<dbReference type="GO" id="GO:0052621">
    <property type="term" value="F:diguanylate cyclase activity"/>
    <property type="evidence" value="ECO:0007669"/>
    <property type="project" value="UniProtKB-EC"/>
</dbReference>
<evidence type="ECO:0000256" key="2">
    <source>
        <dbReference type="ARBA" id="ARBA00034247"/>
    </source>
</evidence>
<dbReference type="SMART" id="SM00267">
    <property type="entry name" value="GGDEF"/>
    <property type="match status" value="1"/>
</dbReference>
<dbReference type="CDD" id="cd01949">
    <property type="entry name" value="GGDEF"/>
    <property type="match status" value="1"/>
</dbReference>
<sequence>MPTFQHQLTLLVIDDDVISISTLSSMFAKSFNIEIARDGKSALQSILLKDIDLVLSAINTPIISGQELCTFVKNNKLTAHIPIMFFSDNVNQDEEEVCLSMGAVDYIDKNTRLGILFSRVSNIMAMVAQHKKLAQVSCTDGLTGLANRMQLDTMINKEWYSAIRGSHGLAALIIDIDHFKLFNDAFGHLEGDKCLKIIASLIAGSKRRERDFAARYGGEEFVLLLPFTDIKGAKSVAQELIENVRQREIPAASAASHDFVSISIGIAAVSPQGKDNAKSAMELINKADTNLFRAKEAGRNQYCAD</sequence>
<proteinExistence type="predicted"/>
<comment type="catalytic activity">
    <reaction evidence="2">
        <text>2 GTP = 3',3'-c-di-GMP + 2 diphosphate</text>
        <dbReference type="Rhea" id="RHEA:24898"/>
        <dbReference type="ChEBI" id="CHEBI:33019"/>
        <dbReference type="ChEBI" id="CHEBI:37565"/>
        <dbReference type="ChEBI" id="CHEBI:58805"/>
        <dbReference type="EC" id="2.7.7.65"/>
    </reaction>
</comment>
<dbReference type="PANTHER" id="PTHR45138">
    <property type="entry name" value="REGULATORY COMPONENTS OF SENSORY TRANSDUCTION SYSTEM"/>
    <property type="match status" value="1"/>
</dbReference>
<dbReference type="InterPro" id="IPR001789">
    <property type="entry name" value="Sig_transdc_resp-reg_receiver"/>
</dbReference>
<dbReference type="Proteomes" id="UP001521137">
    <property type="component" value="Unassembled WGS sequence"/>
</dbReference>
<dbReference type="Gene3D" id="3.30.70.270">
    <property type="match status" value="1"/>
</dbReference>
<feature type="domain" description="GGDEF" evidence="5">
    <location>
        <begin position="167"/>
        <end position="305"/>
    </location>
</feature>
<accession>A0ABS9D2Y6</accession>
<protein>
    <recommendedName>
        <fullName evidence="1">diguanylate cyclase</fullName>
        <ecNumber evidence="1">2.7.7.65</ecNumber>
    </recommendedName>
</protein>
<keyword evidence="6" id="KW-0548">Nucleotidyltransferase</keyword>
<dbReference type="PANTHER" id="PTHR45138:SF9">
    <property type="entry name" value="DIGUANYLATE CYCLASE DGCM-RELATED"/>
    <property type="match status" value="1"/>
</dbReference>
<dbReference type="PROSITE" id="PS50110">
    <property type="entry name" value="RESPONSE_REGULATORY"/>
    <property type="match status" value="1"/>
</dbReference>
<dbReference type="Gene3D" id="3.40.50.2300">
    <property type="match status" value="1"/>
</dbReference>
<evidence type="ECO:0000256" key="3">
    <source>
        <dbReference type="PROSITE-ProRule" id="PRU00169"/>
    </source>
</evidence>
<dbReference type="EC" id="2.7.7.65" evidence="1"/>
<evidence type="ECO:0000313" key="6">
    <source>
        <dbReference type="EMBL" id="MCF2947281.1"/>
    </source>
</evidence>
<dbReference type="PROSITE" id="PS50887">
    <property type="entry name" value="GGDEF"/>
    <property type="match status" value="1"/>
</dbReference>
<organism evidence="6 7">
    <name type="scientific">Paraglaciecola algarum</name>
    <dbReference type="NCBI Taxonomy" id="3050085"/>
    <lineage>
        <taxon>Bacteria</taxon>
        <taxon>Pseudomonadati</taxon>
        <taxon>Pseudomonadota</taxon>
        <taxon>Gammaproteobacteria</taxon>
        <taxon>Alteromonadales</taxon>
        <taxon>Alteromonadaceae</taxon>
        <taxon>Paraglaciecola</taxon>
    </lineage>
</organism>